<feature type="region of interest" description="Disordered" evidence="1">
    <location>
        <begin position="873"/>
        <end position="899"/>
    </location>
</feature>
<feature type="region of interest" description="Disordered" evidence="1">
    <location>
        <begin position="585"/>
        <end position="620"/>
    </location>
</feature>
<dbReference type="Pfam" id="PF23154">
    <property type="entry name" value="KANSL3_1st"/>
    <property type="match status" value="1"/>
</dbReference>
<proteinExistence type="predicted"/>
<feature type="compositionally biased region" description="Polar residues" evidence="1">
    <location>
        <begin position="372"/>
        <end position="387"/>
    </location>
</feature>
<keyword evidence="4" id="KW-1185">Reference proteome</keyword>
<dbReference type="GO" id="GO:0044545">
    <property type="term" value="C:NSL complex"/>
    <property type="evidence" value="ECO:0007669"/>
    <property type="project" value="TreeGrafter"/>
</dbReference>
<feature type="region of interest" description="Disordered" evidence="1">
    <location>
        <begin position="922"/>
        <end position="998"/>
    </location>
</feature>
<reference evidence="3" key="1">
    <citation type="submission" date="2021-06" db="EMBL/GenBank/DDBJ databases">
        <title>Parelaphostrongylus tenuis whole genome reference sequence.</title>
        <authorList>
            <person name="Garwood T.J."/>
            <person name="Larsen P.A."/>
            <person name="Fountain-Jones N.M."/>
            <person name="Garbe J.R."/>
            <person name="Macchietto M.G."/>
            <person name="Kania S.A."/>
            <person name="Gerhold R.W."/>
            <person name="Richards J.E."/>
            <person name="Wolf T.M."/>
        </authorList>
    </citation>
    <scope>NUCLEOTIDE SEQUENCE</scope>
    <source>
        <strain evidence="3">MNPRO001-30</strain>
        <tissue evidence="3">Meninges</tissue>
    </source>
</reference>
<feature type="region of interest" description="Disordered" evidence="1">
    <location>
        <begin position="152"/>
        <end position="395"/>
    </location>
</feature>
<feature type="compositionally biased region" description="Polar residues" evidence="1">
    <location>
        <begin position="42"/>
        <end position="59"/>
    </location>
</feature>
<gene>
    <name evidence="3" type="ORF">KIN20_029476</name>
</gene>
<dbReference type="EMBL" id="JAHQIW010006168">
    <property type="protein sequence ID" value="KAJ1368356.1"/>
    <property type="molecule type" value="Genomic_DNA"/>
</dbReference>
<feature type="region of interest" description="Disordered" evidence="1">
    <location>
        <begin position="508"/>
        <end position="533"/>
    </location>
</feature>
<organism evidence="3 4">
    <name type="scientific">Parelaphostrongylus tenuis</name>
    <name type="common">Meningeal worm</name>
    <dbReference type="NCBI Taxonomy" id="148309"/>
    <lineage>
        <taxon>Eukaryota</taxon>
        <taxon>Metazoa</taxon>
        <taxon>Ecdysozoa</taxon>
        <taxon>Nematoda</taxon>
        <taxon>Chromadorea</taxon>
        <taxon>Rhabditida</taxon>
        <taxon>Rhabditina</taxon>
        <taxon>Rhabditomorpha</taxon>
        <taxon>Strongyloidea</taxon>
        <taxon>Metastrongylidae</taxon>
        <taxon>Parelaphostrongylus</taxon>
    </lineage>
</organism>
<feature type="region of interest" description="Disordered" evidence="1">
    <location>
        <begin position="434"/>
        <end position="488"/>
    </location>
</feature>
<comment type="caution">
    <text evidence="3">The sequence shown here is derived from an EMBL/GenBank/DDBJ whole genome shotgun (WGS) entry which is preliminary data.</text>
</comment>
<feature type="compositionally biased region" description="Polar residues" evidence="1">
    <location>
        <begin position="249"/>
        <end position="273"/>
    </location>
</feature>
<feature type="compositionally biased region" description="Polar residues" evidence="1">
    <location>
        <begin position="345"/>
        <end position="363"/>
    </location>
</feature>
<dbReference type="PANTHER" id="PTHR13136:SF16">
    <property type="entry name" value="KAT8 REGULATORY NSL COMPLEX SUBUNIT 3"/>
    <property type="match status" value="1"/>
</dbReference>
<dbReference type="InterPro" id="IPR026555">
    <property type="entry name" value="NSL3/Tex30"/>
</dbReference>
<feature type="compositionally biased region" description="Polar residues" evidence="1">
    <location>
        <begin position="222"/>
        <end position="234"/>
    </location>
</feature>
<feature type="compositionally biased region" description="Polar residues" evidence="1">
    <location>
        <begin position="520"/>
        <end position="533"/>
    </location>
</feature>
<sequence length="1486" mass="164012">MEFNFSKLPSEYDITSVAVLECLKSDSVEFSPRKGTGIDENVTVSVEPSTDPLNGSSRPEISKKEELATMESSDEDENIPVVRMADIGAAPFTSTSISTSALSLSMKLRKKFKPPQPALKLPPRRRSSRVGSSAASDEYSSLPTVIITDQPSSILKKVGSTGSSERMSTGDGDSDNIEFSQPFVASKSWEQNEEKPLVKDKRKSTSSVSSESKRRDFISRTVDFSGQVAQGTRSSARRKSLEVGRKSLDSSLSSTQIDFASPKSSSQVDNNADQAVVNEKSSRKAVEDEAEAKPLIREEPLKGPDNQEDRNVVDSVPTETRCRSTVIEAVSSGHDKEKSLELEKTSCSSGSRAKTNPPTSVKSQGGKKANLAVNSALPSSTSRQSPALLNVRRSSRGHVLNTKLRDFEHDVKISEPWKPSKGVDPNSALSILQRVSKYTRPPRSPSPQPSASLIDTQDVKPIIFTDHPVVPPPNANFTKDSKQSDQSEETCSDCAGLFVVKKELITGDTPTKKDVGSVEPTKSSTLSQETDNQTVDETITPHTANAKSTATSSSVHVGRIFSRAVRPSSRFVNADFVLPLRKLSRSTPNVSESINQGSTGVESNVGNSSRTKSDYNEGNDSQKICDIKKVGDVSTCTVHQSTASKPSTSTGPSESPISTESSKPPTSTGPSKSSVSTESSKPPTITGPSTSAVSTEPAKLPASTGPSKPSTSTGLSKPPTVNVPVHSMETRRRSKSKKTHGVKIKLKIFNFGNFPRVRVVEDNISSKPEEKESVVAVAPAPLVKKKTSVKKFPWNRYVPSIKPVLGNIHYSDGTVEKLGVSVNAVMDRLLAEVCQDGITRHSAIINKRERRKRNNEKARERINRLKREKEALEAQGVAVPTKPKRVEQSLQLDLGPRPRIGRHTLLQKDFLYPSLKRPTKAEIKKSEELRRQRSRKVMNQLAESTRRVDEEKSSIARSAPAHLSAKHDSRAKPRDPSPPDAQKQERLRLEEEQREKQKRLTMPITFNTFLSSKTTVLTAQPLLQPQRSTNRPPIPDHFYRELLCEHSSARETVEDSWNDFDMDVDDGVDVTTIEAVHIPKLDDYVAPPVLDQSAEPVAIAVEEMLMRPSLYAEEDGISYLHERALEQPELRRNLLTMAIECISALHVARLSAFGREAAVVVYNVVTAQASKMRDVICMFSKERQEAVFWMHRYLMEMLPVELLASYLFLLRHTRLLNCQVKSIVRSTQNDLSPWPEISRIVGKYVELNVTEPDAAELERTIVQGSLSDVIFILVAPNISIGDFSVRDRHYDSVFKWLRAIGHPGSLVVRVKIDETSSTTISDVFFAAVNLISRFVIKMVKDYRQKRVVLVGWGTTCCFNHVVLNTVPGVSAIIDLAYPLLTIDGPRGEPDDDILLTYCPTLFVVGAQACDYHPGFMKLMRSHMTMPTGLVVIGHANSNLLVSCATLSRLRITQRTIARCIVEQVCDFLSMEWTKRERSRLVPATPK</sequence>
<dbReference type="GO" id="GO:0045944">
    <property type="term" value="P:positive regulation of transcription by RNA polymerase II"/>
    <property type="evidence" value="ECO:0007669"/>
    <property type="project" value="TreeGrafter"/>
</dbReference>
<evidence type="ECO:0000313" key="3">
    <source>
        <dbReference type="EMBL" id="KAJ1368356.1"/>
    </source>
</evidence>
<dbReference type="PANTHER" id="PTHR13136">
    <property type="entry name" value="TESTIS DEVELOPMENT PROTEIN PRTD"/>
    <property type="match status" value="1"/>
</dbReference>
<feature type="domain" description="KANSL3 helical" evidence="2">
    <location>
        <begin position="1090"/>
        <end position="1251"/>
    </location>
</feature>
<feature type="region of interest" description="Disordered" evidence="1">
    <location>
        <begin position="113"/>
        <end position="138"/>
    </location>
</feature>
<feature type="region of interest" description="Disordered" evidence="1">
    <location>
        <begin position="638"/>
        <end position="739"/>
    </location>
</feature>
<feature type="compositionally biased region" description="Basic and acidic residues" evidence="1">
    <location>
        <begin position="944"/>
        <end position="954"/>
    </location>
</feature>
<feature type="compositionally biased region" description="Basic and acidic residues" evidence="1">
    <location>
        <begin position="280"/>
        <end position="312"/>
    </location>
</feature>
<feature type="compositionally biased region" description="Low complexity" evidence="1">
    <location>
        <begin position="644"/>
        <end position="684"/>
    </location>
</feature>
<feature type="compositionally biased region" description="Low complexity" evidence="1">
    <location>
        <begin position="703"/>
        <end position="720"/>
    </location>
</feature>
<evidence type="ECO:0000313" key="4">
    <source>
        <dbReference type="Proteomes" id="UP001196413"/>
    </source>
</evidence>
<dbReference type="Proteomes" id="UP001196413">
    <property type="component" value="Unassembled WGS sequence"/>
</dbReference>
<feature type="compositionally biased region" description="Basic and acidic residues" evidence="1">
    <location>
        <begin position="965"/>
        <end position="995"/>
    </location>
</feature>
<feature type="compositionally biased region" description="Basic and acidic residues" evidence="1">
    <location>
        <begin position="190"/>
        <end position="199"/>
    </location>
</feature>
<evidence type="ECO:0000256" key="1">
    <source>
        <dbReference type="SAM" id="MobiDB-lite"/>
    </source>
</evidence>
<accession>A0AAD5R2I9</accession>
<name>A0AAD5R2I9_PARTN</name>
<evidence type="ECO:0000259" key="2">
    <source>
        <dbReference type="Pfam" id="PF23154"/>
    </source>
</evidence>
<feature type="compositionally biased region" description="Basic and acidic residues" evidence="1">
    <location>
        <begin position="239"/>
        <end position="248"/>
    </location>
</feature>
<feature type="compositionally biased region" description="Basic and acidic residues" evidence="1">
    <location>
        <begin position="922"/>
        <end position="931"/>
    </location>
</feature>
<feature type="region of interest" description="Disordered" evidence="1">
    <location>
        <begin position="30"/>
        <end position="78"/>
    </location>
</feature>
<dbReference type="InterPro" id="IPR056519">
    <property type="entry name" value="KANSL3_1st"/>
</dbReference>
<feature type="compositionally biased region" description="Basic and acidic residues" evidence="1">
    <location>
        <begin position="333"/>
        <end position="344"/>
    </location>
</feature>
<protein>
    <recommendedName>
        <fullName evidence="2">KANSL3 helical domain-containing protein</fullName>
    </recommendedName>
</protein>